<evidence type="ECO:0000313" key="2">
    <source>
        <dbReference type="EMBL" id="MEO3717046.1"/>
    </source>
</evidence>
<dbReference type="Proteomes" id="UP001223646">
    <property type="component" value="Unassembled WGS sequence"/>
</dbReference>
<evidence type="ECO:0000256" key="1">
    <source>
        <dbReference type="SAM" id="MobiDB-lite"/>
    </source>
</evidence>
<dbReference type="EMBL" id="JASOOY020000020">
    <property type="protein sequence ID" value="MEO3717046.1"/>
    <property type="molecule type" value="Genomic_DNA"/>
</dbReference>
<sequence>MAPTSHVPTSQAPMPYALSHAAENRSSDREFIEPATGFSLLHTIQLGQSANAATSPTAKVAPTYSGYSVASGTAVMTALPPAVATPAAKKTPQTPHVVQHCEQNLRQELGTITRRVFDIIAGRRRVNDLRRINIDPIIHAAILTLSKNTSLKGVALQSFHASASADGKKVEFLGSCRVGPRVRAFTGTFRRGTAKTRPWIMTAFRVL</sequence>
<dbReference type="AlphaFoldDB" id="A0AAW9SYE8"/>
<reference evidence="2" key="2">
    <citation type="submission" date="2024-05" db="EMBL/GenBank/DDBJ databases">
        <authorList>
            <person name="Wolfe A."/>
        </authorList>
    </citation>
    <scope>NUCLEOTIDE SEQUENCE</scope>
    <source>
        <strain evidence="2">UMB1064</strain>
    </source>
</reference>
<comment type="caution">
    <text evidence="2">The sequence shown here is derived from an EMBL/GenBank/DDBJ whole genome shotgun (WGS) entry which is preliminary data.</text>
</comment>
<gene>
    <name evidence="2" type="ORF">QP460_005515</name>
</gene>
<feature type="compositionally biased region" description="Polar residues" evidence="1">
    <location>
        <begin position="1"/>
        <end position="12"/>
    </location>
</feature>
<evidence type="ECO:0000313" key="3">
    <source>
        <dbReference type="Proteomes" id="UP001223646"/>
    </source>
</evidence>
<organism evidence="2 3">
    <name type="scientific">Corynebacterium amycolatum</name>
    <dbReference type="NCBI Taxonomy" id="43765"/>
    <lineage>
        <taxon>Bacteria</taxon>
        <taxon>Bacillati</taxon>
        <taxon>Actinomycetota</taxon>
        <taxon>Actinomycetes</taxon>
        <taxon>Mycobacteriales</taxon>
        <taxon>Corynebacteriaceae</taxon>
        <taxon>Corynebacterium</taxon>
    </lineage>
</organism>
<reference evidence="2" key="1">
    <citation type="submission" date="2023-05" db="EMBL/GenBank/DDBJ databases">
        <authorList>
            <person name="Du J."/>
        </authorList>
    </citation>
    <scope>NUCLEOTIDE SEQUENCE</scope>
    <source>
        <strain evidence="2">UMB1064</strain>
    </source>
</reference>
<evidence type="ECO:0008006" key="4">
    <source>
        <dbReference type="Google" id="ProtNLM"/>
    </source>
</evidence>
<name>A0AAW9SYE8_CORAY</name>
<accession>A0AAW9SYE8</accession>
<dbReference type="RefSeq" id="WP_048731677.1">
    <property type="nucleotide sequence ID" value="NZ_JASOMP010000010.1"/>
</dbReference>
<proteinExistence type="predicted"/>
<protein>
    <recommendedName>
        <fullName evidence="4">50S ribosomal protein L22</fullName>
    </recommendedName>
</protein>
<feature type="region of interest" description="Disordered" evidence="1">
    <location>
        <begin position="1"/>
        <end position="28"/>
    </location>
</feature>